<dbReference type="EMBL" id="KC285587">
    <property type="protein sequence ID" value="AGE14620.1"/>
    <property type="molecule type" value="Genomic_DNA"/>
</dbReference>
<dbReference type="AlphaFoldDB" id="M1GPF4"/>
<name>M1GPF4_9BASI</name>
<sequence length="159" mass="18413">MLRPDFSSFLFFVSLFFFLAVELFVLSFCLFVAPWFFQKRQNGTTSLFLILRILNMFAKSLINHNTMSVFASLSYMVVSWLSRSLWAIKIIGFISVVNILSLLWLGQFWLLGYLSISLCISIFLVLAARLYTCVPKKKVEILNSKTYNPSGPMFREFTL</sequence>
<feature type="transmembrane region" description="Helical" evidence="1">
    <location>
        <begin position="85"/>
        <end position="104"/>
    </location>
</feature>
<keyword evidence="1" id="KW-0472">Membrane</keyword>
<dbReference type="GeneID" id="14658491"/>
<proteinExistence type="predicted"/>
<gene>
    <name evidence="2" type="primary">orf159</name>
</gene>
<dbReference type="RefSeq" id="YP_007475406.1">
    <property type="nucleotide sequence ID" value="NC_020354.1"/>
</dbReference>
<evidence type="ECO:0000313" key="2">
    <source>
        <dbReference type="EMBL" id="AGE14620.1"/>
    </source>
</evidence>
<protein>
    <submittedName>
        <fullName evidence="2">Uncharacterized protein</fullName>
    </submittedName>
</protein>
<keyword evidence="1" id="KW-1133">Transmembrane helix</keyword>
<keyword evidence="2" id="KW-0496">Mitochondrion</keyword>
<feature type="transmembrane region" description="Helical" evidence="1">
    <location>
        <begin position="110"/>
        <end position="131"/>
    </location>
</feature>
<feature type="transmembrane region" description="Helical" evidence="1">
    <location>
        <begin position="9"/>
        <end position="37"/>
    </location>
</feature>
<geneLocation type="mitochondrion" evidence="2"/>
<reference evidence="2" key="1">
    <citation type="submission" date="2012-12" db="EMBL/GenBank/DDBJ databases">
        <authorList>
            <person name="Lang B.F."/>
        </authorList>
    </citation>
    <scope>NUCLEOTIDE SEQUENCE</scope>
</reference>
<evidence type="ECO:0000256" key="1">
    <source>
        <dbReference type="SAM" id="Phobius"/>
    </source>
</evidence>
<keyword evidence="1" id="KW-0812">Transmembrane</keyword>
<accession>M1GPF4</accession>
<organism evidence="2">
    <name type="scientific">Microbotryum cf. violaceum BFL-2013</name>
    <dbReference type="NCBI Taxonomy" id="1288119"/>
    <lineage>
        <taxon>Eukaryota</taxon>
        <taxon>Fungi</taxon>
        <taxon>Dikarya</taxon>
        <taxon>Basidiomycota</taxon>
        <taxon>Pucciniomycotina</taxon>
        <taxon>Microbotryomycetes</taxon>
        <taxon>Microbotryales</taxon>
        <taxon>Microbotryaceae</taxon>
        <taxon>Microbotryum</taxon>
    </lineage>
</organism>